<name>A0A150FST4_CLOPD</name>
<dbReference type="Proteomes" id="UP000092605">
    <property type="component" value="Unassembled WGS sequence"/>
</dbReference>
<sequence length="502" mass="58839">MLRKQDMTNRDQLVFFSIDELVPKDHLLRKIDAVMNFDFIYELVSEMYSEDKGRPSIDPVVLIKLVFIQYLFGIGSMRKTIREVNMNIAYRWFLGYGIKDEIPHFSTFSKNYARRFKNSNVFEEIFAKILSEAVEAGFVDPKEVFIDSTHIKASANKKKTYKEEVVKEAKIYRQLLDEEIEKSRAIHGQKPFKKKQNQETKLITKSIVDPDCGMFHKGEKERVLAYSVHAACDKKGFVLSSIVSAANVHDSVVFKELYENVKSKFTEISAVAVDSGYKTPYICKILLDDNVTPVMPYKRPMTKKGFFKKHDFVYDEYYDCYICPKEEILTYSTTNREGYKEYVSNPQVCLKCEFLHKCTCSKNNKKVVCRHVWEEYLEEAEHLRHTTYNKSIYALRSQTIERVFADLKEKHGLRYTTLRGIDKVRMQTLLAFACLNLKKLANWKWKNSKNQLIFSIFLSIKYVFSKLRDKSYARLKICPFGQIVLSTNWNLDNYLSSFFVVD</sequence>
<dbReference type="RefSeq" id="WP_066071974.1">
    <property type="nucleotide sequence ID" value="NZ_LSFY01000001.1"/>
</dbReference>
<gene>
    <name evidence="3" type="ORF">JWYL7_1766</name>
</gene>
<dbReference type="AlphaFoldDB" id="A0A150FST4"/>
<dbReference type="NCBIfam" id="NF033551">
    <property type="entry name" value="transpos_IS1182"/>
    <property type="match status" value="1"/>
</dbReference>
<dbReference type="STRING" id="1121328.JWYL7_1766"/>
<evidence type="ECO:0000259" key="2">
    <source>
        <dbReference type="Pfam" id="PF13751"/>
    </source>
</evidence>
<dbReference type="Pfam" id="PF13751">
    <property type="entry name" value="DDE_Tnp_1_6"/>
    <property type="match status" value="1"/>
</dbReference>
<dbReference type="PANTHER" id="PTHR33408">
    <property type="entry name" value="TRANSPOSASE"/>
    <property type="match status" value="1"/>
</dbReference>
<dbReference type="InterPro" id="IPR047629">
    <property type="entry name" value="IS1182_transpos"/>
</dbReference>
<comment type="caution">
    <text evidence="3">The sequence shown here is derived from an EMBL/GenBank/DDBJ whole genome shotgun (WGS) entry which is preliminary data.</text>
</comment>
<reference evidence="3 4" key="1">
    <citation type="submission" date="2016-02" db="EMBL/GenBank/DDBJ databases">
        <title>Draft genome sequence for Clostridium paradoxum JW-YL-7.</title>
        <authorList>
            <person name="Utturkar S.M."/>
            <person name="Lancaster A."/>
            <person name="Poole F.L."/>
            <person name="Adams M.W."/>
            <person name="Brown S.D."/>
        </authorList>
    </citation>
    <scope>NUCLEOTIDE SEQUENCE [LARGE SCALE GENOMIC DNA]</scope>
    <source>
        <strain evidence="3 4">JW-YL-7</strain>
    </source>
</reference>
<feature type="domain" description="Transposase DDE" evidence="2">
    <location>
        <begin position="322"/>
        <end position="441"/>
    </location>
</feature>
<feature type="domain" description="Transposase InsH N-terminal" evidence="1">
    <location>
        <begin position="17"/>
        <end position="114"/>
    </location>
</feature>
<dbReference type="EMBL" id="LSFY01000001">
    <property type="protein sequence ID" value="KXZ40691.1"/>
    <property type="molecule type" value="Genomic_DNA"/>
</dbReference>
<accession>A0A150FST4</accession>
<dbReference type="InterPro" id="IPR008490">
    <property type="entry name" value="Transposase_InsH_N"/>
</dbReference>
<protein>
    <submittedName>
        <fullName evidence="3">Transposase IS4 family protein</fullName>
    </submittedName>
</protein>
<organism evidence="3 4">
    <name type="scientific">Alkalithermobacter thermoalcaliphilus JW-YL-7 = DSM 7308</name>
    <dbReference type="NCBI Taxonomy" id="1121328"/>
    <lineage>
        <taxon>Bacteria</taxon>
        <taxon>Bacillati</taxon>
        <taxon>Bacillota</taxon>
        <taxon>Clostridia</taxon>
        <taxon>Peptostreptococcales</taxon>
        <taxon>Tepidibacteraceae</taxon>
        <taxon>Alkalithermobacter</taxon>
    </lineage>
</organism>
<dbReference type="PANTHER" id="PTHR33408:SF2">
    <property type="entry name" value="TRANSPOSASE DDE DOMAIN-CONTAINING PROTEIN"/>
    <property type="match status" value="1"/>
</dbReference>
<evidence type="ECO:0000313" key="3">
    <source>
        <dbReference type="EMBL" id="KXZ40691.1"/>
    </source>
</evidence>
<dbReference type="Pfam" id="PF05598">
    <property type="entry name" value="DUF772"/>
    <property type="match status" value="1"/>
</dbReference>
<dbReference type="PATRIC" id="fig|1121328.3.peg.1778"/>
<evidence type="ECO:0000259" key="1">
    <source>
        <dbReference type="Pfam" id="PF05598"/>
    </source>
</evidence>
<evidence type="ECO:0000313" key="4">
    <source>
        <dbReference type="Proteomes" id="UP000092605"/>
    </source>
</evidence>
<proteinExistence type="predicted"/>
<dbReference type="InterPro" id="IPR025668">
    <property type="entry name" value="Tnp_DDE_dom"/>
</dbReference>